<reference evidence="1 2" key="1">
    <citation type="submission" date="2018-04" db="EMBL/GenBank/DDBJ databases">
        <title>WGS assembly of Panicum hallii var. hallii HAL2.</title>
        <authorList>
            <person name="Lovell J."/>
            <person name="Jenkins J."/>
            <person name="Lowry D."/>
            <person name="Mamidi S."/>
            <person name="Sreedasyam A."/>
            <person name="Weng X."/>
            <person name="Barry K."/>
            <person name="Bonette J."/>
            <person name="Campitelli B."/>
            <person name="Daum C."/>
            <person name="Gordon S."/>
            <person name="Gould B."/>
            <person name="Lipzen A."/>
            <person name="MacQueen A."/>
            <person name="Palacio-Mejia J."/>
            <person name="Plott C."/>
            <person name="Shakirov E."/>
            <person name="Shu S."/>
            <person name="Yoshinaga Y."/>
            <person name="Zane M."/>
            <person name="Rokhsar D."/>
            <person name="Grimwood J."/>
            <person name="Schmutz J."/>
            <person name="Juenger T."/>
        </authorList>
    </citation>
    <scope>NUCLEOTIDE SEQUENCE [LARGE SCALE GENOMIC DNA]</scope>
    <source>
        <strain evidence="2">cv. HAL2</strain>
    </source>
</reference>
<dbReference type="Gramene" id="PUZ45013">
    <property type="protein sequence ID" value="PUZ45013"/>
    <property type="gene ID" value="GQ55_8G185500"/>
</dbReference>
<sequence length="98" mass="11654">MMSTTTTTRFGKPTPRLVEGCSHHLHRRQLTSSSTPEKMVVSVSPACPWHLRRPWRPCRPCRGCRPWPPYRPWCRCRPWRPCRLWRTGRGWSRELSEG</sequence>
<accession>A0A2T7CP26</accession>
<dbReference type="AlphaFoldDB" id="A0A2T7CP26"/>
<dbReference type="EMBL" id="CM009756">
    <property type="protein sequence ID" value="PUZ45013.1"/>
    <property type="molecule type" value="Genomic_DNA"/>
</dbReference>
<organism evidence="1 2">
    <name type="scientific">Panicum hallii var. hallii</name>
    <dbReference type="NCBI Taxonomy" id="1504633"/>
    <lineage>
        <taxon>Eukaryota</taxon>
        <taxon>Viridiplantae</taxon>
        <taxon>Streptophyta</taxon>
        <taxon>Embryophyta</taxon>
        <taxon>Tracheophyta</taxon>
        <taxon>Spermatophyta</taxon>
        <taxon>Magnoliopsida</taxon>
        <taxon>Liliopsida</taxon>
        <taxon>Poales</taxon>
        <taxon>Poaceae</taxon>
        <taxon>PACMAD clade</taxon>
        <taxon>Panicoideae</taxon>
        <taxon>Panicodae</taxon>
        <taxon>Paniceae</taxon>
        <taxon>Panicinae</taxon>
        <taxon>Panicum</taxon>
        <taxon>Panicum sect. Panicum</taxon>
    </lineage>
</organism>
<keyword evidence="2" id="KW-1185">Reference proteome</keyword>
<evidence type="ECO:0000313" key="2">
    <source>
        <dbReference type="Proteomes" id="UP000244336"/>
    </source>
</evidence>
<name>A0A2T7CP26_9POAL</name>
<proteinExistence type="predicted"/>
<dbReference type="Proteomes" id="UP000244336">
    <property type="component" value="Chromosome 8"/>
</dbReference>
<gene>
    <name evidence="1" type="ORF">GQ55_8G185500</name>
</gene>
<protein>
    <submittedName>
        <fullName evidence="1">Uncharacterized protein</fullName>
    </submittedName>
</protein>
<evidence type="ECO:0000313" key="1">
    <source>
        <dbReference type="EMBL" id="PUZ45013.1"/>
    </source>
</evidence>